<dbReference type="Gene3D" id="1.20.1160.20">
    <property type="match status" value="1"/>
</dbReference>
<accession>A0A0R3S6F8</accession>
<protein>
    <submittedName>
        <fullName evidence="3">CCM2_C domain-containing protein</fullName>
    </submittedName>
</protein>
<dbReference type="AlphaFoldDB" id="A0A0R3S6F8"/>
<dbReference type="InterPro" id="IPR032375">
    <property type="entry name" value="CCM2_C"/>
</dbReference>
<dbReference type="Proteomes" id="UP000050640">
    <property type="component" value="Unplaced"/>
</dbReference>
<feature type="domain" description="Cerebral cavernous malformations 2 harmonin-homology" evidence="1">
    <location>
        <begin position="37"/>
        <end position="99"/>
    </location>
</feature>
<dbReference type="STRING" id="1147741.A0A0R3S6F8"/>
<proteinExistence type="predicted"/>
<keyword evidence="2" id="KW-1185">Reference proteome</keyword>
<reference evidence="3" key="1">
    <citation type="submission" date="2017-02" db="UniProtKB">
        <authorList>
            <consortium name="WormBaseParasite"/>
        </authorList>
    </citation>
    <scope>IDENTIFICATION</scope>
</reference>
<evidence type="ECO:0000259" key="1">
    <source>
        <dbReference type="Pfam" id="PF16545"/>
    </source>
</evidence>
<evidence type="ECO:0000313" key="3">
    <source>
        <dbReference type="WBParaSite" id="EEL_0001038001-mRNA-1"/>
    </source>
</evidence>
<dbReference type="Pfam" id="PF16545">
    <property type="entry name" value="CCM2_C"/>
    <property type="match status" value="1"/>
</dbReference>
<dbReference type="WBParaSite" id="EEL_0001038001-mRNA-1">
    <property type="protein sequence ID" value="EEL_0001038001-mRNA-1"/>
    <property type="gene ID" value="EEL_0001038001"/>
</dbReference>
<sequence length="104" mass="11736">MNVSKTRNNLTESHQDLRISSSHPLCSTTASYSESAEVQIDDVIEDYMNVLTKCLTTSELSQYATLIVRFRNGSMPIIELAQKSTELYGPDRLHLLTGIFYYAV</sequence>
<name>A0A0R3S6F8_9BILA</name>
<evidence type="ECO:0000313" key="2">
    <source>
        <dbReference type="Proteomes" id="UP000050640"/>
    </source>
</evidence>
<organism evidence="2 3">
    <name type="scientific">Elaeophora elaphi</name>
    <dbReference type="NCBI Taxonomy" id="1147741"/>
    <lineage>
        <taxon>Eukaryota</taxon>
        <taxon>Metazoa</taxon>
        <taxon>Ecdysozoa</taxon>
        <taxon>Nematoda</taxon>
        <taxon>Chromadorea</taxon>
        <taxon>Rhabditida</taxon>
        <taxon>Spirurina</taxon>
        <taxon>Spiruromorpha</taxon>
        <taxon>Filarioidea</taxon>
        <taxon>Onchocercidae</taxon>
        <taxon>Elaeophora</taxon>
    </lineage>
</organism>